<dbReference type="AlphaFoldDB" id="A0A0N9Y717"/>
<dbReference type="GO" id="GO:0005524">
    <property type="term" value="F:ATP binding"/>
    <property type="evidence" value="ECO:0007669"/>
    <property type="project" value="UniProtKB-KW"/>
</dbReference>
<evidence type="ECO:0000256" key="4">
    <source>
        <dbReference type="ARBA" id="ARBA00022475"/>
    </source>
</evidence>
<dbReference type="Gene3D" id="1.10.287.130">
    <property type="match status" value="1"/>
</dbReference>
<dbReference type="InterPro" id="IPR050351">
    <property type="entry name" value="BphY/WalK/GraS-like"/>
</dbReference>
<keyword evidence="4" id="KW-1003">Cell membrane</keyword>
<evidence type="ECO:0000256" key="10">
    <source>
        <dbReference type="ARBA" id="ARBA00023012"/>
    </source>
</evidence>
<dbReference type="GO" id="GO:0016036">
    <property type="term" value="P:cellular response to phosphate starvation"/>
    <property type="evidence" value="ECO:0007669"/>
    <property type="project" value="TreeGrafter"/>
</dbReference>
<gene>
    <name evidence="15" type="ORF">XA26_52170</name>
</gene>
<dbReference type="CDD" id="cd00082">
    <property type="entry name" value="HisKA"/>
    <property type="match status" value="1"/>
</dbReference>
<dbReference type="InterPro" id="IPR005467">
    <property type="entry name" value="His_kinase_dom"/>
</dbReference>
<comment type="catalytic activity">
    <reaction evidence="1">
        <text>ATP + protein L-histidine = ADP + protein N-phospho-L-histidine.</text>
        <dbReference type="EC" id="2.7.13.3"/>
    </reaction>
</comment>
<dbReference type="RefSeq" id="WP_054603397.1">
    <property type="nucleotide sequence ID" value="NZ_CP011269.1"/>
</dbReference>
<evidence type="ECO:0000259" key="14">
    <source>
        <dbReference type="PROSITE" id="PS50109"/>
    </source>
</evidence>
<feature type="compositionally biased region" description="Acidic residues" evidence="13">
    <location>
        <begin position="382"/>
        <end position="395"/>
    </location>
</feature>
<keyword evidence="5" id="KW-0597">Phosphoprotein</keyword>
<dbReference type="PANTHER" id="PTHR45453:SF1">
    <property type="entry name" value="PHOSPHATE REGULON SENSOR PROTEIN PHOR"/>
    <property type="match status" value="1"/>
</dbReference>
<evidence type="ECO:0000256" key="6">
    <source>
        <dbReference type="ARBA" id="ARBA00022679"/>
    </source>
</evidence>
<evidence type="ECO:0000256" key="13">
    <source>
        <dbReference type="SAM" id="MobiDB-lite"/>
    </source>
</evidence>
<dbReference type="EC" id="2.7.13.3" evidence="3"/>
<dbReference type="SUPFAM" id="SSF55874">
    <property type="entry name" value="ATPase domain of HSP90 chaperone/DNA topoisomerase II/histidine kinase"/>
    <property type="match status" value="1"/>
</dbReference>
<dbReference type="FunFam" id="3.30.565.10:FF:000006">
    <property type="entry name" value="Sensor histidine kinase WalK"/>
    <property type="match status" value="1"/>
</dbReference>
<dbReference type="PRINTS" id="PR00344">
    <property type="entry name" value="BCTRLSENSOR"/>
</dbReference>
<dbReference type="InterPro" id="IPR004358">
    <property type="entry name" value="Sig_transdc_His_kin-like_C"/>
</dbReference>
<evidence type="ECO:0000256" key="5">
    <source>
        <dbReference type="ARBA" id="ARBA00022553"/>
    </source>
</evidence>
<dbReference type="SMART" id="SM00388">
    <property type="entry name" value="HisKA"/>
    <property type="match status" value="1"/>
</dbReference>
<organism evidence="15 16">
    <name type="scientific">Mycolicibacterium fortuitum</name>
    <name type="common">Mycobacterium fortuitum</name>
    <dbReference type="NCBI Taxonomy" id="1766"/>
    <lineage>
        <taxon>Bacteria</taxon>
        <taxon>Bacillati</taxon>
        <taxon>Actinomycetota</taxon>
        <taxon>Actinomycetes</taxon>
        <taxon>Mycobacteriales</taxon>
        <taxon>Mycobacteriaceae</taxon>
        <taxon>Mycolicibacterium</taxon>
    </lineage>
</organism>
<evidence type="ECO:0000256" key="3">
    <source>
        <dbReference type="ARBA" id="ARBA00012438"/>
    </source>
</evidence>
<evidence type="ECO:0000313" key="15">
    <source>
        <dbReference type="EMBL" id="ALI29011.1"/>
    </source>
</evidence>
<dbReference type="Gene3D" id="3.30.565.10">
    <property type="entry name" value="Histidine kinase-like ATPase, C-terminal domain"/>
    <property type="match status" value="1"/>
</dbReference>
<dbReference type="InterPro" id="IPR036097">
    <property type="entry name" value="HisK_dim/P_sf"/>
</dbReference>
<dbReference type="GO" id="GO:0000155">
    <property type="term" value="F:phosphorelay sensor kinase activity"/>
    <property type="evidence" value="ECO:0007669"/>
    <property type="project" value="InterPro"/>
</dbReference>
<proteinExistence type="predicted"/>
<keyword evidence="6 15" id="KW-0808">Transferase</keyword>
<dbReference type="InterPro" id="IPR003661">
    <property type="entry name" value="HisK_dim/P_dom"/>
</dbReference>
<keyword evidence="8" id="KW-0418">Kinase</keyword>
<evidence type="ECO:0000256" key="7">
    <source>
        <dbReference type="ARBA" id="ARBA00022741"/>
    </source>
</evidence>
<keyword evidence="7" id="KW-0547">Nucleotide-binding</keyword>
<dbReference type="InterPro" id="IPR003594">
    <property type="entry name" value="HATPase_dom"/>
</dbReference>
<name>A0A0N9Y717_MYCFO</name>
<dbReference type="Pfam" id="PF00512">
    <property type="entry name" value="HisKA"/>
    <property type="match status" value="1"/>
</dbReference>
<dbReference type="SMART" id="SM00387">
    <property type="entry name" value="HATPase_c"/>
    <property type="match status" value="1"/>
</dbReference>
<protein>
    <recommendedName>
        <fullName evidence="12">Sensor-like histidine kinase SenX3</fullName>
        <ecNumber evidence="3">2.7.13.3</ecNumber>
    </recommendedName>
</protein>
<dbReference type="SUPFAM" id="SSF47384">
    <property type="entry name" value="Homodimeric domain of signal transducing histidine kinase"/>
    <property type="match status" value="1"/>
</dbReference>
<accession>A0A0N9Y717</accession>
<dbReference type="STRING" id="1766.XA26_52170"/>
<keyword evidence="9" id="KW-0067">ATP-binding</keyword>
<feature type="region of interest" description="Disordered" evidence="13">
    <location>
        <begin position="373"/>
        <end position="395"/>
    </location>
</feature>
<dbReference type="GO" id="GO:0005886">
    <property type="term" value="C:plasma membrane"/>
    <property type="evidence" value="ECO:0007669"/>
    <property type="project" value="UniProtKB-SubCell"/>
</dbReference>
<evidence type="ECO:0000256" key="2">
    <source>
        <dbReference type="ARBA" id="ARBA00004236"/>
    </source>
</evidence>
<dbReference type="PROSITE" id="PS50109">
    <property type="entry name" value="HIS_KIN"/>
    <property type="match status" value="1"/>
</dbReference>
<dbReference type="FunFam" id="1.10.287.130:FF:000008">
    <property type="entry name" value="Two-component sensor histidine kinase"/>
    <property type="match status" value="1"/>
</dbReference>
<keyword evidence="11" id="KW-0472">Membrane</keyword>
<evidence type="ECO:0000256" key="12">
    <source>
        <dbReference type="ARBA" id="ARBA00039401"/>
    </source>
</evidence>
<evidence type="ECO:0000256" key="9">
    <source>
        <dbReference type="ARBA" id="ARBA00022840"/>
    </source>
</evidence>
<dbReference type="GO" id="GO:0004721">
    <property type="term" value="F:phosphoprotein phosphatase activity"/>
    <property type="evidence" value="ECO:0007669"/>
    <property type="project" value="TreeGrafter"/>
</dbReference>
<evidence type="ECO:0000313" key="16">
    <source>
        <dbReference type="Proteomes" id="UP000057134"/>
    </source>
</evidence>
<dbReference type="EMBL" id="CP011269">
    <property type="protein sequence ID" value="ALI29011.1"/>
    <property type="molecule type" value="Genomic_DNA"/>
</dbReference>
<dbReference type="Proteomes" id="UP000057134">
    <property type="component" value="Chromosome"/>
</dbReference>
<comment type="subcellular location">
    <subcellularLocation>
        <location evidence="2">Cell membrane</location>
    </subcellularLocation>
</comment>
<keyword evidence="10" id="KW-0902">Two-component regulatory system</keyword>
<keyword evidence="16" id="KW-1185">Reference proteome</keyword>
<evidence type="ECO:0000256" key="8">
    <source>
        <dbReference type="ARBA" id="ARBA00022777"/>
    </source>
</evidence>
<dbReference type="PATRIC" id="fig|1766.6.peg.5191"/>
<dbReference type="KEGG" id="mft:XA26_52170"/>
<evidence type="ECO:0000256" key="11">
    <source>
        <dbReference type="ARBA" id="ARBA00023136"/>
    </source>
</evidence>
<feature type="domain" description="Histidine kinase" evidence="14">
    <location>
        <begin position="165"/>
        <end position="381"/>
    </location>
</feature>
<dbReference type="PANTHER" id="PTHR45453">
    <property type="entry name" value="PHOSPHATE REGULON SENSOR PROTEIN PHOR"/>
    <property type="match status" value="1"/>
</dbReference>
<dbReference type="InterPro" id="IPR036890">
    <property type="entry name" value="HATPase_C_sf"/>
</dbReference>
<dbReference type="Pfam" id="PF02518">
    <property type="entry name" value="HATPase_c"/>
    <property type="match status" value="1"/>
</dbReference>
<sequence length="395" mass="42472">MSLVSALLLTAVVSLLALIVGAGVAAAVVPRLMARRQRREADEAGMTVSQMLAHIVSASPDGIVVVDTFNDVVYANDRATELGIVRDRLLHDRAWRAAEQVFATGQAVDVDLSPRKLPHPGRSGISVRGWVRLLSAEDRRFAVVYADDQSEHARMEATRRDFVANVSHELKTPVGAMRVLAEALQASSDDPDMVRRFSDKMVAESLRLADMVGELIELSRLQGAERLPDLGAVDVDTVVSEALSRHKVAADKADISITTDAATGYRVLGDQNLLVTAVANLVSNAIAYSPNGSGISISRRRRGGSVEIAVTDRGIGIAKADQERVFERFFRVDKARSRATGGTGLGLAIVKHVAANHNGTIRLWSQPGTGSTFTLSIPAYPETDESTGDSDDRED</sequence>
<evidence type="ECO:0000256" key="1">
    <source>
        <dbReference type="ARBA" id="ARBA00000085"/>
    </source>
</evidence>
<reference evidence="15 16" key="1">
    <citation type="journal article" date="2015" name="MBio">
        <title>Enzymatic Degradation of Phenazines Can Generate Energy and Protect Sensitive Organisms from Toxicity.</title>
        <authorList>
            <person name="Costa K.C."/>
            <person name="Bergkessel M."/>
            <person name="Saunders S."/>
            <person name="Korlach J."/>
            <person name="Newman D.K."/>
        </authorList>
    </citation>
    <scope>NUCLEOTIDE SEQUENCE [LARGE SCALE GENOMIC DNA]</scope>
    <source>
        <strain evidence="15 16">CT6</strain>
    </source>
</reference>